<dbReference type="eggNOG" id="COG1878">
    <property type="taxonomic scope" value="Bacteria"/>
</dbReference>
<dbReference type="RefSeq" id="WP_012506750.1">
    <property type="nucleotide sequence ID" value="NC_011059.1"/>
</dbReference>
<evidence type="ECO:0000313" key="13">
    <source>
        <dbReference type="Proteomes" id="UP000002725"/>
    </source>
</evidence>
<dbReference type="EC" id="3.5.1.9" evidence="4"/>
<evidence type="ECO:0000313" key="12">
    <source>
        <dbReference type="EMBL" id="ACF47220.1"/>
    </source>
</evidence>
<dbReference type="PANTHER" id="PTHR31118">
    <property type="entry name" value="CYCLASE-LIKE PROTEIN 2"/>
    <property type="match status" value="1"/>
</dbReference>
<protein>
    <recommendedName>
        <fullName evidence="5">Kynurenine formamidase</fullName>
        <ecNumber evidence="4">3.5.1.9</ecNumber>
    </recommendedName>
</protein>
<evidence type="ECO:0000256" key="1">
    <source>
        <dbReference type="ARBA" id="ARBA00001947"/>
    </source>
</evidence>
<dbReference type="Proteomes" id="UP000002725">
    <property type="component" value="Chromosome"/>
</dbReference>
<comment type="function">
    <text evidence="2">Catalyzes the hydrolysis of N-formyl-L-kynurenine to L-kynurenine, the second step in the kynurenine pathway of tryptophan degradation.</text>
</comment>
<keyword evidence="13" id="KW-1185">Reference proteome</keyword>
<gene>
    <name evidence="12" type="ordered locus">Paes_2218</name>
</gene>
<proteinExistence type="predicted"/>
<evidence type="ECO:0000256" key="10">
    <source>
        <dbReference type="ARBA" id="ARBA00048496"/>
    </source>
</evidence>
<keyword evidence="7" id="KW-0378">Hydrolase</keyword>
<name>B4S6B8_PROA2</name>
<dbReference type="Gene3D" id="3.50.30.50">
    <property type="entry name" value="Putative cyclase"/>
    <property type="match status" value="1"/>
</dbReference>
<dbReference type="EMBL" id="CP001108">
    <property type="protein sequence ID" value="ACF47220.1"/>
    <property type="molecule type" value="Genomic_DNA"/>
</dbReference>
<dbReference type="KEGG" id="paa:Paes_2218"/>
<reference evidence="12" key="1">
    <citation type="submission" date="2008-06" db="EMBL/GenBank/DDBJ databases">
        <title>Complete sequence of chromosome of Prosthecochloris aestuarii DSM 271.</title>
        <authorList>
            <consortium name="US DOE Joint Genome Institute"/>
            <person name="Lucas S."/>
            <person name="Copeland A."/>
            <person name="Lapidus A."/>
            <person name="Glavina del Rio T."/>
            <person name="Dalin E."/>
            <person name="Tice H."/>
            <person name="Bruce D."/>
            <person name="Goodwin L."/>
            <person name="Pitluck S."/>
            <person name="Schmutz J."/>
            <person name="Larimer F."/>
            <person name="Land M."/>
            <person name="Hauser L."/>
            <person name="Kyrpides N."/>
            <person name="Anderson I."/>
            <person name="Liu Z."/>
            <person name="Li T."/>
            <person name="Zhao F."/>
            <person name="Overmann J."/>
            <person name="Bryant D.A."/>
            <person name="Richardson P."/>
        </authorList>
    </citation>
    <scope>NUCLEOTIDE SEQUENCE [LARGE SCALE GENOMIC DNA]</scope>
    <source>
        <strain evidence="12">DSM 271</strain>
    </source>
</reference>
<keyword evidence="8" id="KW-0862">Zinc</keyword>
<sequence length="219" mass="23779">MKSVSAMSPSLFDLSYPLRADMAVYPGTPPVVLKPLCTIELDGFAENRLEISSHTGTHIDAPAHMLSGGRTLDSYPLSSFEGRALVIDCSSLPASRITLSDLHPFATGIKGVDFVLLSTGWARFWGHERYFHDYPVLHEDAARWLSGFTLRGIGVDAISVDASDAENFPIHHILLEAGLLLIENLVSLSSLAGRSFRFTCLPLPIESAEAAPVRAVAYL</sequence>
<evidence type="ECO:0000256" key="3">
    <source>
        <dbReference type="ARBA" id="ARBA00011738"/>
    </source>
</evidence>
<evidence type="ECO:0000256" key="6">
    <source>
        <dbReference type="ARBA" id="ARBA00022723"/>
    </source>
</evidence>
<evidence type="ECO:0000256" key="7">
    <source>
        <dbReference type="ARBA" id="ARBA00022801"/>
    </source>
</evidence>
<dbReference type="FunFam" id="3.50.30.50:FF:000001">
    <property type="entry name" value="Kynurenine formamidase"/>
    <property type="match status" value="1"/>
</dbReference>
<dbReference type="Pfam" id="PF04199">
    <property type="entry name" value="Cyclase"/>
    <property type="match status" value="1"/>
</dbReference>
<dbReference type="STRING" id="290512.Paes_2218"/>
<evidence type="ECO:0000256" key="4">
    <source>
        <dbReference type="ARBA" id="ARBA00012930"/>
    </source>
</evidence>
<dbReference type="GO" id="GO:0019441">
    <property type="term" value="P:L-tryptophan catabolic process to kynurenine"/>
    <property type="evidence" value="ECO:0007669"/>
    <property type="project" value="InterPro"/>
</dbReference>
<dbReference type="PANTHER" id="PTHR31118:SF32">
    <property type="entry name" value="KYNURENINE FORMAMIDASE"/>
    <property type="match status" value="1"/>
</dbReference>
<comment type="cofactor">
    <cofactor evidence="1">
        <name>Zn(2+)</name>
        <dbReference type="ChEBI" id="CHEBI:29105"/>
    </cofactor>
</comment>
<comment type="catalytic activity">
    <reaction evidence="10">
        <text>N-formyl-L-kynurenine + H2O = L-kynurenine + formate + H(+)</text>
        <dbReference type="Rhea" id="RHEA:13009"/>
        <dbReference type="ChEBI" id="CHEBI:15377"/>
        <dbReference type="ChEBI" id="CHEBI:15378"/>
        <dbReference type="ChEBI" id="CHEBI:15740"/>
        <dbReference type="ChEBI" id="CHEBI:57959"/>
        <dbReference type="ChEBI" id="CHEBI:58629"/>
        <dbReference type="EC" id="3.5.1.9"/>
    </reaction>
</comment>
<dbReference type="AlphaFoldDB" id="B4S6B8"/>
<organism evidence="12 13">
    <name type="scientific">Prosthecochloris aestuarii (strain DSM 271 / SK 413)</name>
    <dbReference type="NCBI Taxonomy" id="290512"/>
    <lineage>
        <taxon>Bacteria</taxon>
        <taxon>Pseudomonadati</taxon>
        <taxon>Chlorobiota</taxon>
        <taxon>Chlorobiia</taxon>
        <taxon>Chlorobiales</taxon>
        <taxon>Chlorobiaceae</taxon>
        <taxon>Prosthecochloris</taxon>
    </lineage>
</organism>
<comment type="subunit">
    <text evidence="3">Homodimer.</text>
</comment>
<comment type="pathway">
    <text evidence="11">Amino-acid degradation; L-tryptophan degradation via kynurenine pathway; L-kynurenine from L-tryptophan: step 2/2.</text>
</comment>
<evidence type="ECO:0000256" key="11">
    <source>
        <dbReference type="ARBA" id="ARBA00060547"/>
    </source>
</evidence>
<dbReference type="InterPro" id="IPR007325">
    <property type="entry name" value="KFase/CYL"/>
</dbReference>
<evidence type="ECO:0000256" key="2">
    <source>
        <dbReference type="ARBA" id="ARBA00002204"/>
    </source>
</evidence>
<accession>B4S6B8</accession>
<dbReference type="InterPro" id="IPR037175">
    <property type="entry name" value="KFase_sf"/>
</dbReference>
<dbReference type="GO" id="GO:0046872">
    <property type="term" value="F:metal ion binding"/>
    <property type="evidence" value="ECO:0007669"/>
    <property type="project" value="UniProtKB-KW"/>
</dbReference>
<dbReference type="SUPFAM" id="SSF102198">
    <property type="entry name" value="Putative cyclase"/>
    <property type="match status" value="1"/>
</dbReference>
<dbReference type="GO" id="GO:0004061">
    <property type="term" value="F:arylformamidase activity"/>
    <property type="evidence" value="ECO:0007669"/>
    <property type="project" value="UniProtKB-EC"/>
</dbReference>
<evidence type="ECO:0000256" key="9">
    <source>
        <dbReference type="ARBA" id="ARBA00023079"/>
    </source>
</evidence>
<keyword evidence="6" id="KW-0479">Metal-binding</keyword>
<keyword evidence="9" id="KW-0823">Tryptophan catabolism</keyword>
<dbReference type="HOGENOM" id="CLU_030671_3_0_10"/>
<evidence type="ECO:0000256" key="8">
    <source>
        <dbReference type="ARBA" id="ARBA00022833"/>
    </source>
</evidence>
<evidence type="ECO:0000256" key="5">
    <source>
        <dbReference type="ARBA" id="ARBA00014889"/>
    </source>
</evidence>